<keyword evidence="3" id="KW-1185">Reference proteome</keyword>
<feature type="transmembrane region" description="Helical" evidence="1">
    <location>
        <begin position="18"/>
        <end position="41"/>
    </location>
</feature>
<keyword evidence="1" id="KW-0812">Transmembrane</keyword>
<comment type="caution">
    <text evidence="2">The sequence shown here is derived from an EMBL/GenBank/DDBJ whole genome shotgun (WGS) entry which is preliminary data.</text>
</comment>
<evidence type="ECO:0000313" key="2">
    <source>
        <dbReference type="EMBL" id="MET4759443.1"/>
    </source>
</evidence>
<dbReference type="Proteomes" id="UP001549366">
    <property type="component" value="Unassembled WGS sequence"/>
</dbReference>
<accession>A0ABV2SNV0</accession>
<keyword evidence="1" id="KW-0472">Membrane</keyword>
<evidence type="ECO:0000256" key="1">
    <source>
        <dbReference type="SAM" id="Phobius"/>
    </source>
</evidence>
<keyword evidence="1" id="KW-1133">Transmembrane helix</keyword>
<evidence type="ECO:0008006" key="4">
    <source>
        <dbReference type="Google" id="ProtNLM"/>
    </source>
</evidence>
<gene>
    <name evidence="2" type="ORF">V5J35_004635</name>
</gene>
<reference evidence="2 3" key="1">
    <citation type="submission" date="2024-06" db="EMBL/GenBank/DDBJ databases">
        <title>Genomic Encyclopedia of Type Strains, Phase V (KMG-V): Genome sequencing to study the core and pangenomes of soil and plant-associated prokaryotes.</title>
        <authorList>
            <person name="Whitman W."/>
        </authorList>
    </citation>
    <scope>NUCLEOTIDE SEQUENCE [LARGE SCALE GENOMIC DNA]</scope>
    <source>
        <strain evidence="2 3">NE40</strain>
    </source>
</reference>
<protein>
    <recommendedName>
        <fullName evidence="4">DUF2970 domain-containing protein</fullName>
    </recommendedName>
</protein>
<organism evidence="2 3">
    <name type="scientific">Endozoicomonas lisbonensis</name>
    <dbReference type="NCBI Taxonomy" id="3120522"/>
    <lineage>
        <taxon>Bacteria</taxon>
        <taxon>Pseudomonadati</taxon>
        <taxon>Pseudomonadota</taxon>
        <taxon>Gammaproteobacteria</taxon>
        <taxon>Oceanospirillales</taxon>
        <taxon>Endozoicomonadaceae</taxon>
        <taxon>Endozoicomonas</taxon>
    </lineage>
</organism>
<dbReference type="EMBL" id="JBEWTB010000002">
    <property type="protein sequence ID" value="MET4759443.1"/>
    <property type="molecule type" value="Genomic_DNA"/>
</dbReference>
<evidence type="ECO:0000313" key="3">
    <source>
        <dbReference type="Proteomes" id="UP001549366"/>
    </source>
</evidence>
<sequence>MQSGCAMRLEKASFEARIAVPAVLVISVALLLVAVLLQVVISY</sequence>
<name>A0ABV2SNV0_9GAMM</name>
<proteinExistence type="predicted"/>